<evidence type="ECO:0000313" key="3">
    <source>
        <dbReference type="Proteomes" id="UP000699042"/>
    </source>
</evidence>
<feature type="region of interest" description="Disordered" evidence="1">
    <location>
        <begin position="259"/>
        <end position="292"/>
    </location>
</feature>
<gene>
    <name evidence="2" type="ORF">JMJ77_002498</name>
</gene>
<sequence>MASQGSTSSSVQGTHSVSQENYLSRNLLLANLNSELDTLDDEVRAGQEGGVRGICVEGGVAGRELGGHGLLGSQRNSLVLLSVEVHDLDAVVPRLVGRGVREDTGRLPAQLRNGLGLEDRVDIGVEDGLWGISVDLVTLQVQWEVLSAEHIQKAGSVGGSKGGEVDEHDDAALFVVGRALLVSKPLDGVAANHAAVRVNDDDDLLAGVGEGLNGGPQNGGVLLETDGRGLRADGGEGDGLGLVALERQTGADEVEGLRTVPGARGEDHSGQSGGGGHEGRGKEAGDLWEHVDGFGSGGRGACGVQECFGTDTGNR</sequence>
<dbReference type="EMBL" id="JAESDN010000004">
    <property type="protein sequence ID" value="KAG7051884.1"/>
    <property type="molecule type" value="Genomic_DNA"/>
</dbReference>
<dbReference type="AlphaFoldDB" id="A0A9P7RBF0"/>
<comment type="caution">
    <text evidence="2">The sequence shown here is derived from an EMBL/GenBank/DDBJ whole genome shotgun (WGS) entry which is preliminary data.</text>
</comment>
<evidence type="ECO:0000313" key="2">
    <source>
        <dbReference type="EMBL" id="KAG7051884.1"/>
    </source>
</evidence>
<accession>A0A9P7RBF0</accession>
<organism evidence="2 3">
    <name type="scientific">Colletotrichum scovillei</name>
    <dbReference type="NCBI Taxonomy" id="1209932"/>
    <lineage>
        <taxon>Eukaryota</taxon>
        <taxon>Fungi</taxon>
        <taxon>Dikarya</taxon>
        <taxon>Ascomycota</taxon>
        <taxon>Pezizomycotina</taxon>
        <taxon>Sordariomycetes</taxon>
        <taxon>Hypocreomycetidae</taxon>
        <taxon>Glomerellales</taxon>
        <taxon>Glomerellaceae</taxon>
        <taxon>Colletotrichum</taxon>
        <taxon>Colletotrichum acutatum species complex</taxon>
    </lineage>
</organism>
<protein>
    <submittedName>
        <fullName evidence="2">FAD binding domain-containing protein</fullName>
    </submittedName>
</protein>
<dbReference type="Proteomes" id="UP000699042">
    <property type="component" value="Unassembled WGS sequence"/>
</dbReference>
<feature type="compositionally biased region" description="Basic and acidic residues" evidence="1">
    <location>
        <begin position="277"/>
        <end position="292"/>
    </location>
</feature>
<reference evidence="2" key="1">
    <citation type="submission" date="2021-05" db="EMBL/GenBank/DDBJ databases">
        <title>Comparative genomics of three Colletotrichum scovillei strains and genetic complementation revealed genes involved fungal growth and virulence on chili pepper.</title>
        <authorList>
            <person name="Hsieh D.-K."/>
            <person name="Chuang S.-C."/>
            <person name="Chen C.-Y."/>
            <person name="Chao Y.-T."/>
            <person name="Lu M.-Y.J."/>
            <person name="Lee M.-H."/>
            <person name="Shih M.-C."/>
        </authorList>
    </citation>
    <scope>NUCLEOTIDE SEQUENCE</scope>
    <source>
        <strain evidence="2">Coll-153</strain>
    </source>
</reference>
<name>A0A9P7RBF0_9PEZI</name>
<keyword evidence="3" id="KW-1185">Reference proteome</keyword>
<evidence type="ECO:0000256" key="1">
    <source>
        <dbReference type="SAM" id="MobiDB-lite"/>
    </source>
</evidence>
<proteinExistence type="predicted"/>